<dbReference type="Pfam" id="PF13487">
    <property type="entry name" value="HD_5"/>
    <property type="match status" value="1"/>
</dbReference>
<dbReference type="RefSeq" id="WP_013969508.1">
    <property type="nucleotide sequence ID" value="NC_015732.1"/>
</dbReference>
<dbReference type="eggNOG" id="COG3437">
    <property type="taxonomic scope" value="Bacteria"/>
</dbReference>
<dbReference type="InterPro" id="IPR037522">
    <property type="entry name" value="HD_GYP_dom"/>
</dbReference>
<proteinExistence type="predicted"/>
<dbReference type="CDD" id="cd00077">
    <property type="entry name" value="HDc"/>
    <property type="match status" value="1"/>
</dbReference>
<dbReference type="OrthoDB" id="9781505at2"/>
<sequence length="430" mass="50687">MMNNNYRNRYYRLLAKYKYVVQYTKKAKTLIIRLHNSYVRLKQHYFKTLQKAAYNTKTLLEQSIKEKYPLILDHRRRVVYISGKLLDAMEMTKEEFSSSFYIDLLFEKYLPSNFTTTDEQTIPEFHFPIMLQDMSSLGMITEQTTSVSDLQLHPFLHLGISGKRVYNKQKKLFYYFLSTRDMSAEIELLYYQKSDFFIETLSATNMQLLHAQKTIEAHKMMLISLVCSLVEEHNKETSQHLQNIRIITTYMIEEIYRLKLITKAPYETFQYLKDIAYTSVLHDIGKVHIKKELIEKRGDLTEIEFKEMQNHTKAGAAYIKKIILLFQNDPSFSSYINFLKIPYDVCLYHHERWDGKGYPMKLAGTAIPLPARIIAIADAYDAMRASRSYNIPRSHDEAVTEIRNCSGTRFDPTLVQVFLNIERKLEAISY</sequence>
<dbReference type="EMBL" id="CP002868">
    <property type="protein sequence ID" value="AEJ20220.1"/>
    <property type="molecule type" value="Genomic_DNA"/>
</dbReference>
<dbReference type="Gene3D" id="1.10.3210.10">
    <property type="entry name" value="Hypothetical protein af1432"/>
    <property type="match status" value="1"/>
</dbReference>
<organism evidence="2 3">
    <name type="scientific">Gracilinema caldarium (strain ATCC 51460 / DSM 7334 / H1)</name>
    <name type="common">Treponema caldarium</name>
    <dbReference type="NCBI Taxonomy" id="744872"/>
    <lineage>
        <taxon>Bacteria</taxon>
        <taxon>Pseudomonadati</taxon>
        <taxon>Spirochaetota</taxon>
        <taxon>Spirochaetia</taxon>
        <taxon>Spirochaetales</taxon>
        <taxon>Breznakiellaceae</taxon>
        <taxon>Gracilinema</taxon>
    </lineage>
</organism>
<evidence type="ECO:0000313" key="3">
    <source>
        <dbReference type="Proteomes" id="UP000000503"/>
    </source>
</evidence>
<evidence type="ECO:0000313" key="2">
    <source>
        <dbReference type="EMBL" id="AEJ20220.1"/>
    </source>
</evidence>
<accession>F8F0T4</accession>
<dbReference type="Proteomes" id="UP000000503">
    <property type="component" value="Chromosome"/>
</dbReference>
<feature type="domain" description="HD-GYP" evidence="1">
    <location>
        <begin position="215"/>
        <end position="430"/>
    </location>
</feature>
<name>F8F0T4_GRAC1</name>
<evidence type="ECO:0000259" key="1">
    <source>
        <dbReference type="PROSITE" id="PS51832"/>
    </source>
</evidence>
<dbReference type="AlphaFoldDB" id="F8F0T4"/>
<keyword evidence="3" id="KW-1185">Reference proteome</keyword>
<dbReference type="HOGENOM" id="CLU_637665_0_0_12"/>
<dbReference type="STRING" id="744872.Spica_2095"/>
<reference evidence="3" key="1">
    <citation type="journal article" date="2013" name="Stand. Genomic Sci.">
        <title>Genome sequence of the thermophilic fresh-water bacterium Spirochaeta caldaria type strain (H1(T)), reclassification of Spirochaeta caldaria, Spirochaeta stenostrepta, and Spirochaeta zuelzerae in the genus Treponema as Treponema caldaria comb. nov., Treponema stenostrepta comb. nov., and Treponema zuelzerae comb. nov., and emendation of the genus Treponema.</title>
        <authorList>
            <person name="Abt B."/>
            <person name="Goker M."/>
            <person name="Scheuner C."/>
            <person name="Han C."/>
            <person name="Lu M."/>
            <person name="Misra M."/>
            <person name="Lapidus A."/>
            <person name="Nolan M."/>
            <person name="Lucas S."/>
            <person name="Hammon N."/>
            <person name="Deshpande S."/>
            <person name="Cheng J.F."/>
            <person name="Tapia R."/>
            <person name="Goodwin L.A."/>
            <person name="Pitluck S."/>
            <person name="Liolios K."/>
            <person name="Pagani I."/>
            <person name="Ivanova N."/>
            <person name="Mavromatis K."/>
            <person name="Mikhailova N."/>
            <person name="Huntemann M."/>
            <person name="Pati A."/>
            <person name="Chen A."/>
            <person name="Palaniappan K."/>
            <person name="Land M."/>
            <person name="Hauser L."/>
            <person name="Jeffries C.D."/>
            <person name="Rohde M."/>
            <person name="Spring S."/>
            <person name="Gronow S."/>
            <person name="Detter J.C."/>
            <person name="Bristow J."/>
            <person name="Eisen J.A."/>
            <person name="Markowitz V."/>
            <person name="Hugenholtz P."/>
            <person name="Kyrpides N.C."/>
            <person name="Woyke T."/>
            <person name="Klenk H.P."/>
        </authorList>
    </citation>
    <scope>NUCLEOTIDE SEQUENCE</scope>
    <source>
        <strain evidence="3">ATCC 51460 / DSM 7334 / H1</strain>
    </source>
</reference>
<dbReference type="PANTHER" id="PTHR45228:SF8">
    <property type="entry name" value="TWO-COMPONENT RESPONSE REGULATOR-RELATED"/>
    <property type="match status" value="1"/>
</dbReference>
<dbReference type="SUPFAM" id="SSF109604">
    <property type="entry name" value="HD-domain/PDEase-like"/>
    <property type="match status" value="1"/>
</dbReference>
<protein>
    <submittedName>
        <fullName evidence="2">Metal dependent phosphohydrolase</fullName>
    </submittedName>
</protein>
<dbReference type="InterPro" id="IPR052020">
    <property type="entry name" value="Cyclic_di-GMP/3'3'-cGAMP_PDE"/>
</dbReference>
<dbReference type="KEGG" id="scd:Spica_2095"/>
<dbReference type="InterPro" id="IPR003607">
    <property type="entry name" value="HD/PDEase_dom"/>
</dbReference>
<dbReference type="PROSITE" id="PS51832">
    <property type="entry name" value="HD_GYP"/>
    <property type="match status" value="1"/>
</dbReference>
<gene>
    <name evidence="2" type="ordered locus">Spica_2095</name>
</gene>
<dbReference type="PANTHER" id="PTHR45228">
    <property type="entry name" value="CYCLIC DI-GMP PHOSPHODIESTERASE TM_0186-RELATED"/>
    <property type="match status" value="1"/>
</dbReference>